<evidence type="ECO:0000256" key="2">
    <source>
        <dbReference type="SAM" id="SignalP"/>
    </source>
</evidence>
<gene>
    <name evidence="3" type="ORF">IW19_23980</name>
</gene>
<keyword evidence="4" id="KW-1185">Reference proteome</keyword>
<dbReference type="Proteomes" id="UP000028715">
    <property type="component" value="Unassembled WGS sequence"/>
</dbReference>
<name>A0A085ZE57_9FLAO</name>
<dbReference type="Pfam" id="PF02321">
    <property type="entry name" value="OEP"/>
    <property type="match status" value="2"/>
</dbReference>
<protein>
    <submittedName>
        <fullName evidence="3">Transporter</fullName>
    </submittedName>
</protein>
<dbReference type="RefSeq" id="WP_051893001.1">
    <property type="nucleotide sequence ID" value="NZ_JPRL01000004.1"/>
</dbReference>
<keyword evidence="2" id="KW-0732">Signal</keyword>
<dbReference type="OrthoDB" id="9791261at2"/>
<dbReference type="InterPro" id="IPR003423">
    <property type="entry name" value="OMP_efflux"/>
</dbReference>
<dbReference type="GO" id="GO:0015562">
    <property type="term" value="F:efflux transmembrane transporter activity"/>
    <property type="evidence" value="ECO:0007669"/>
    <property type="project" value="InterPro"/>
</dbReference>
<sequence length="415" mass="47905">MKKLFALLLLIFINQISVAQKTVTLQDCETQFLKKNLFLLASQYNIDASKALTMQARIWDNPTITAELNAYNPERNKYFDVGKDGQKVFGIEQLIYLGGKKRNEIKLAQTNEQLAELQFNDLLRTLKLQLRKSFYTVYYNTKNIETTDKQLAHLENLINSYSIQAQKGNIPLKDVVRLQSLYLNFKNERMEVVNDNIEEQGNLKLLLNETENVVPVVSKEEFDKYLKTIDFDLKNFETEAIANRPDYLAKQKEIDANTLNVKWQKSLSVPDITVGATYDQRSGAFNNEANVTVGIPLPLWNKNKGNIKYAQTILEQSKVDKQNFELQLQTEITTAWTKWDESRQNYSVIKPTVNADFEAVYNGILINFQKRNISILEFTDFMESYNQATIQVNELKKKVALSAEELNSTINKDLF</sequence>
<dbReference type="AlphaFoldDB" id="A0A085ZE57"/>
<comment type="similarity">
    <text evidence="1">Belongs to the outer membrane factor (OMF) (TC 1.B.17) family.</text>
</comment>
<dbReference type="eggNOG" id="COG1538">
    <property type="taxonomic scope" value="Bacteria"/>
</dbReference>
<dbReference type="STRING" id="362418.IW19_23980"/>
<dbReference type="PANTHER" id="PTHR30203">
    <property type="entry name" value="OUTER MEMBRANE CATION EFFLUX PROTEIN"/>
    <property type="match status" value="1"/>
</dbReference>
<comment type="caution">
    <text evidence="3">The sequence shown here is derived from an EMBL/GenBank/DDBJ whole genome shotgun (WGS) entry which is preliminary data.</text>
</comment>
<evidence type="ECO:0000313" key="3">
    <source>
        <dbReference type="EMBL" id="KFF02721.1"/>
    </source>
</evidence>
<proteinExistence type="inferred from homology"/>
<dbReference type="Gene3D" id="1.20.1600.10">
    <property type="entry name" value="Outer membrane efflux proteins (OEP)"/>
    <property type="match status" value="1"/>
</dbReference>
<dbReference type="InterPro" id="IPR010131">
    <property type="entry name" value="MdtP/NodT-like"/>
</dbReference>
<feature type="signal peptide" evidence="2">
    <location>
        <begin position="1"/>
        <end position="19"/>
    </location>
</feature>
<dbReference type="EMBL" id="JPRL01000004">
    <property type="protein sequence ID" value="KFF02721.1"/>
    <property type="molecule type" value="Genomic_DNA"/>
</dbReference>
<organism evidence="3 4">
    <name type="scientific">Flavobacterium reichenbachii</name>
    <dbReference type="NCBI Taxonomy" id="362418"/>
    <lineage>
        <taxon>Bacteria</taxon>
        <taxon>Pseudomonadati</taxon>
        <taxon>Bacteroidota</taxon>
        <taxon>Flavobacteriia</taxon>
        <taxon>Flavobacteriales</taxon>
        <taxon>Flavobacteriaceae</taxon>
        <taxon>Flavobacterium</taxon>
    </lineage>
</organism>
<evidence type="ECO:0000313" key="4">
    <source>
        <dbReference type="Proteomes" id="UP000028715"/>
    </source>
</evidence>
<dbReference type="SUPFAM" id="SSF56954">
    <property type="entry name" value="Outer membrane efflux proteins (OEP)"/>
    <property type="match status" value="1"/>
</dbReference>
<accession>A0A085ZE57</accession>
<reference evidence="3 4" key="1">
    <citation type="submission" date="2014-07" db="EMBL/GenBank/DDBJ databases">
        <title>Genome of Flavobacterium reichenbachii LMG 25512.</title>
        <authorList>
            <person name="Stropko S.J."/>
            <person name="Pipes S.E."/>
            <person name="Newman J.D."/>
        </authorList>
    </citation>
    <scope>NUCLEOTIDE SEQUENCE [LARGE SCALE GENOMIC DNA]</scope>
    <source>
        <strain evidence="3 4">LMG 25512</strain>
    </source>
</reference>
<feature type="chain" id="PRO_5001801085" evidence="2">
    <location>
        <begin position="20"/>
        <end position="415"/>
    </location>
</feature>
<evidence type="ECO:0000256" key="1">
    <source>
        <dbReference type="ARBA" id="ARBA00007613"/>
    </source>
</evidence>
<dbReference type="PANTHER" id="PTHR30203:SF23">
    <property type="entry name" value="OUTER MEMBRANE EFFLUX PROTEIN"/>
    <property type="match status" value="1"/>
</dbReference>